<feature type="transmembrane region" description="Helical" evidence="1">
    <location>
        <begin position="23"/>
        <end position="46"/>
    </location>
</feature>
<keyword evidence="1" id="KW-0812">Transmembrane</keyword>
<evidence type="ECO:0000256" key="1">
    <source>
        <dbReference type="SAM" id="Phobius"/>
    </source>
</evidence>
<dbReference type="PANTHER" id="PTHR34980:SF2">
    <property type="entry name" value="INNER MEMBRANE PROTEIN YHAH-RELATED"/>
    <property type="match status" value="1"/>
</dbReference>
<gene>
    <name evidence="2" type="ORF">GGR37_003523</name>
</gene>
<dbReference type="GO" id="GO:0005886">
    <property type="term" value="C:plasma membrane"/>
    <property type="evidence" value="ECO:0007669"/>
    <property type="project" value="TreeGrafter"/>
</dbReference>
<feature type="transmembrane region" description="Helical" evidence="1">
    <location>
        <begin position="58"/>
        <end position="81"/>
    </location>
</feature>
<dbReference type="InterPro" id="IPR008523">
    <property type="entry name" value="DUF805"/>
</dbReference>
<name>A0A7W7ADY0_9SPHN</name>
<dbReference type="AlphaFoldDB" id="A0A7W7ADY0"/>
<dbReference type="EMBL" id="JACHOA010000007">
    <property type="protein sequence ID" value="MBB4615233.1"/>
    <property type="molecule type" value="Genomic_DNA"/>
</dbReference>
<comment type="caution">
    <text evidence="2">The sequence shown here is derived from an EMBL/GenBank/DDBJ whole genome shotgun (WGS) entry which is preliminary data.</text>
</comment>
<keyword evidence="3" id="KW-1185">Reference proteome</keyword>
<evidence type="ECO:0000313" key="3">
    <source>
        <dbReference type="Proteomes" id="UP000538566"/>
    </source>
</evidence>
<keyword evidence="1" id="KW-1133">Transmembrane helix</keyword>
<evidence type="ECO:0000313" key="2">
    <source>
        <dbReference type="EMBL" id="MBB4615233.1"/>
    </source>
</evidence>
<feature type="transmembrane region" description="Helical" evidence="1">
    <location>
        <begin position="93"/>
        <end position="113"/>
    </location>
</feature>
<dbReference type="Pfam" id="PF05656">
    <property type="entry name" value="DUF805"/>
    <property type="match status" value="1"/>
</dbReference>
<dbReference type="PANTHER" id="PTHR34980">
    <property type="entry name" value="INNER MEMBRANE PROTEIN-RELATED-RELATED"/>
    <property type="match status" value="1"/>
</dbReference>
<reference evidence="2 3" key="1">
    <citation type="submission" date="2020-08" db="EMBL/GenBank/DDBJ databases">
        <title>Genomic Encyclopedia of Type Strains, Phase IV (KMG-IV): sequencing the most valuable type-strain genomes for metagenomic binning, comparative biology and taxonomic classification.</title>
        <authorList>
            <person name="Goeker M."/>
        </authorList>
    </citation>
    <scope>NUCLEOTIDE SEQUENCE [LARGE SCALE GENOMIC DNA]</scope>
    <source>
        <strain evidence="2 3">DSM 17507</strain>
    </source>
</reference>
<protein>
    <submittedName>
        <fullName evidence="2">Uncharacterized membrane protein YhaH (DUF805 family)</fullName>
    </submittedName>
</protein>
<organism evidence="2 3">
    <name type="scientific">Novosphingobium taihuense</name>
    <dbReference type="NCBI Taxonomy" id="260085"/>
    <lineage>
        <taxon>Bacteria</taxon>
        <taxon>Pseudomonadati</taxon>
        <taxon>Pseudomonadota</taxon>
        <taxon>Alphaproteobacteria</taxon>
        <taxon>Sphingomonadales</taxon>
        <taxon>Sphingomonadaceae</taxon>
        <taxon>Novosphingobium</taxon>
    </lineage>
</organism>
<dbReference type="Proteomes" id="UP000538566">
    <property type="component" value="Unassembled WGS sequence"/>
</dbReference>
<accession>A0A7W7ADY0</accession>
<dbReference type="RefSeq" id="WP_144906630.1">
    <property type="nucleotide sequence ID" value="NZ_JACHOA010000007.1"/>
</dbReference>
<keyword evidence="1" id="KW-0472">Membrane</keyword>
<sequence length="138" mass="15646">MEWMMMPYRRYADFSGRSRRKEYWMFVLLSLIVTMICMMLMLGGGMMSAEETGSEPGLLFWLGAGLLGIFVLGSFIPSIAVQVRRFHDQDRSGWMVLLGFIPYVGGLIVFIFMCLDGTRGPNRFGSDPKNPHNADIFA</sequence>
<proteinExistence type="predicted"/>
<dbReference type="OrthoDB" id="9812349at2"/>